<reference evidence="9 10" key="1">
    <citation type="submission" date="2015-01" db="EMBL/GenBank/DDBJ databases">
        <title>Lifestyle Evolution in Cyanobacterial Symbionts of Sponges.</title>
        <authorList>
            <person name="Burgsdorf I."/>
            <person name="Slaby B.M."/>
            <person name="Handley K.M."/>
            <person name="Haber M."/>
            <person name="Blom J."/>
            <person name="Marshall C.W."/>
            <person name="Gilbert J.A."/>
            <person name="Hentschel U."/>
            <person name="Steindler L."/>
        </authorList>
    </citation>
    <scope>NUCLEOTIDE SEQUENCE [LARGE SCALE GENOMIC DNA]</scope>
    <source>
        <strain evidence="9">142</strain>
    </source>
</reference>
<dbReference type="PANTHER" id="PTHR30081">
    <property type="entry name" value="PROTEIN-EXPORT MEMBRANE PROTEIN SEC"/>
    <property type="match status" value="1"/>
</dbReference>
<evidence type="ECO:0000256" key="1">
    <source>
        <dbReference type="ARBA" id="ARBA00022448"/>
    </source>
</evidence>
<evidence type="ECO:0000256" key="7">
    <source>
        <dbReference type="ARBA" id="ARBA00023136"/>
    </source>
</evidence>
<evidence type="ECO:0000256" key="4">
    <source>
        <dbReference type="ARBA" id="ARBA00022927"/>
    </source>
</evidence>
<dbReference type="Proteomes" id="UP000035054">
    <property type="component" value="Unassembled WGS sequence"/>
</dbReference>
<keyword evidence="7 8" id="KW-0472">Membrane</keyword>
<dbReference type="AlphaFoldDB" id="A0A6N3XCK6"/>
<accession>A0A6N3XCK6</accession>
<dbReference type="PANTHER" id="PTHR30081:SF8">
    <property type="entry name" value="PROTEIN TRANSLOCASE SUBUNIT SECF"/>
    <property type="match status" value="1"/>
</dbReference>
<evidence type="ECO:0000256" key="5">
    <source>
        <dbReference type="ARBA" id="ARBA00022989"/>
    </source>
</evidence>
<keyword evidence="5 8" id="KW-1133">Transmembrane helix</keyword>
<evidence type="ECO:0000256" key="2">
    <source>
        <dbReference type="ARBA" id="ARBA00022475"/>
    </source>
</evidence>
<keyword evidence="2" id="KW-1003">Cell membrane</keyword>
<dbReference type="InterPro" id="IPR022813">
    <property type="entry name" value="SecD/SecF_arch_bac"/>
</dbReference>
<evidence type="ECO:0008006" key="11">
    <source>
        <dbReference type="Google" id="ProtNLM"/>
    </source>
</evidence>
<sequence length="87" mass="9235">MVRQGWLPVILATILAAAVLLGNRSLQLGLDLRGGHQLSARVLSSDSEVTITAADLDGVKNVLQRRIDGLGLAQTQIYTVGSDRVVV</sequence>
<keyword evidence="1" id="KW-0813">Transport</keyword>
<evidence type="ECO:0000313" key="9">
    <source>
        <dbReference type="EMBL" id="KKZ14453.1"/>
    </source>
</evidence>
<dbReference type="GO" id="GO:0015031">
    <property type="term" value="P:protein transport"/>
    <property type="evidence" value="ECO:0007669"/>
    <property type="project" value="UniProtKB-KW"/>
</dbReference>
<keyword evidence="3 8" id="KW-0812">Transmembrane</keyword>
<dbReference type="EMBL" id="JXUO01000161">
    <property type="protein sequence ID" value="KKZ14453.1"/>
    <property type="molecule type" value="Genomic_DNA"/>
</dbReference>
<organism evidence="9 10">
    <name type="scientific">Candidatus Synechococcus spongiarum 142</name>
    <dbReference type="NCBI Taxonomy" id="1608213"/>
    <lineage>
        <taxon>Bacteria</taxon>
        <taxon>Bacillati</taxon>
        <taxon>Cyanobacteriota</taxon>
        <taxon>Cyanophyceae</taxon>
        <taxon>Synechococcales</taxon>
        <taxon>Synechococcaceae</taxon>
        <taxon>Synechococcus</taxon>
    </lineage>
</organism>
<keyword evidence="6" id="KW-0811">Translocation</keyword>
<dbReference type="GO" id="GO:0005886">
    <property type="term" value="C:plasma membrane"/>
    <property type="evidence" value="ECO:0007669"/>
    <property type="project" value="TreeGrafter"/>
</dbReference>
<dbReference type="Gene3D" id="3.30.70.3400">
    <property type="match status" value="1"/>
</dbReference>
<proteinExistence type="predicted"/>
<gene>
    <name evidence="9" type="ORF">TH68_04755</name>
</gene>
<evidence type="ECO:0000256" key="6">
    <source>
        <dbReference type="ARBA" id="ARBA00023010"/>
    </source>
</evidence>
<feature type="non-terminal residue" evidence="9">
    <location>
        <position position="87"/>
    </location>
</feature>
<evidence type="ECO:0000256" key="3">
    <source>
        <dbReference type="ARBA" id="ARBA00022692"/>
    </source>
</evidence>
<name>A0A6N3XCK6_9SYNE</name>
<evidence type="ECO:0000256" key="8">
    <source>
        <dbReference type="SAM" id="Phobius"/>
    </source>
</evidence>
<keyword evidence="4" id="KW-0653">Protein transport</keyword>
<comment type="caution">
    <text evidence="9">The sequence shown here is derived from an EMBL/GenBank/DDBJ whole genome shotgun (WGS) entry which is preliminary data.</text>
</comment>
<evidence type="ECO:0000313" key="10">
    <source>
        <dbReference type="Proteomes" id="UP000035054"/>
    </source>
</evidence>
<protein>
    <recommendedName>
        <fullName evidence="11">Preprotein translocase subunit SecD</fullName>
    </recommendedName>
</protein>
<feature type="transmembrane region" description="Helical" evidence="8">
    <location>
        <begin position="6"/>
        <end position="23"/>
    </location>
</feature>